<comment type="caution">
    <text evidence="1">The sequence shown here is derived from an EMBL/GenBank/DDBJ whole genome shotgun (WGS) entry which is preliminary data.</text>
</comment>
<protein>
    <submittedName>
        <fullName evidence="1">Uncharacterized protein</fullName>
    </submittedName>
</protein>
<accession>A0A0F9B7U0</accession>
<dbReference type="EMBL" id="LAZR01039049">
    <property type="protein sequence ID" value="KKL17969.1"/>
    <property type="molecule type" value="Genomic_DNA"/>
</dbReference>
<evidence type="ECO:0000313" key="1">
    <source>
        <dbReference type="EMBL" id="KKL17969.1"/>
    </source>
</evidence>
<proteinExistence type="predicted"/>
<dbReference type="AlphaFoldDB" id="A0A0F9B7U0"/>
<reference evidence="1" key="1">
    <citation type="journal article" date="2015" name="Nature">
        <title>Complex archaea that bridge the gap between prokaryotes and eukaryotes.</title>
        <authorList>
            <person name="Spang A."/>
            <person name="Saw J.H."/>
            <person name="Jorgensen S.L."/>
            <person name="Zaremba-Niedzwiedzka K."/>
            <person name="Martijn J."/>
            <person name="Lind A.E."/>
            <person name="van Eijk R."/>
            <person name="Schleper C."/>
            <person name="Guy L."/>
            <person name="Ettema T.J."/>
        </authorList>
    </citation>
    <scope>NUCLEOTIDE SEQUENCE</scope>
</reference>
<sequence>MVEMNDLEGTITAVNDTVGTQTVTLNINSSAFTAFTFPTAAQAAIALSKAILVPIGMNTAQAIASSVNRLSDAMDNRGIIGVELVGGATGPGGATSNVMYWSTWKAFSVDNK</sequence>
<gene>
    <name evidence="1" type="ORF">LCGC14_2480220</name>
</gene>
<name>A0A0F9B7U0_9ZZZZ</name>
<organism evidence="1">
    <name type="scientific">marine sediment metagenome</name>
    <dbReference type="NCBI Taxonomy" id="412755"/>
    <lineage>
        <taxon>unclassified sequences</taxon>
        <taxon>metagenomes</taxon>
        <taxon>ecological metagenomes</taxon>
    </lineage>
</organism>